<comment type="cofactor">
    <cofactor evidence="1">
        <name>Mg(2+)</name>
        <dbReference type="ChEBI" id="CHEBI:18420"/>
    </cofactor>
</comment>
<sequence length="591" mass="67526">MFSLALLPELEEGATVGDNRVGRGAEHRVNMSRQGRKRFLKQSCEGLSRQNVRRLVELMRLRNKHKFDDNSKLDIWRHNELMIPLKKRKLADDLLLKGRLSNGKRLLETRVISWAMRKRTEIERRCRIIQGVEREAVQKIERVLHDNNPVVRAASEQIIARDIVLQVRDGTLSRGADTHTFYDALEYPLGNVNIGPRDQVQTFRAGRYVSSKEAAWRLLSLPLHERHPTVTYLVVNLSNGERIYFTEQNFSERIATSPRRTLTAFFSFTKTIPSLKHCSMPKFLATIRGTCPGRNESPMFKRLLSRTGQARGRTAHSIDKLLLNLATETPKCNIIKSSSHGALLQHCKLIVWDECTMSHKRAVEALNRSLQVIRGNRALMGGVVSLLAGDFRQTLPVIERGTPADEMNACLKASPLWAMVEKLHLITNMRVHLYNDLESDAYAHQLLEVGEGRLEKDAREMIEFANNFCNVVSLEEELIANDATTYCSIDTVMSMLTDDSTTYPVEFFELLRVIRGAIPQTRAKGFTELLKYILIYPTTHCYLRLPITICDYLRQLATTRNNLRLPATTCDNLRLPATTRDYLRLPVTTCD</sequence>
<comment type="caution">
    <text evidence="3">The sequence shown here is derived from an EMBL/GenBank/DDBJ whole genome shotgun (WGS) entry which is preliminary data.</text>
</comment>
<organism evidence="3 4">
    <name type="scientific">Dryococelus australis</name>
    <dbReference type="NCBI Taxonomy" id="614101"/>
    <lineage>
        <taxon>Eukaryota</taxon>
        <taxon>Metazoa</taxon>
        <taxon>Ecdysozoa</taxon>
        <taxon>Arthropoda</taxon>
        <taxon>Hexapoda</taxon>
        <taxon>Insecta</taxon>
        <taxon>Pterygota</taxon>
        <taxon>Neoptera</taxon>
        <taxon>Polyneoptera</taxon>
        <taxon>Phasmatodea</taxon>
        <taxon>Verophasmatodea</taxon>
        <taxon>Anareolatae</taxon>
        <taxon>Phasmatidae</taxon>
        <taxon>Eurycanthinae</taxon>
        <taxon>Dryococelus</taxon>
    </lineage>
</organism>
<dbReference type="InterPro" id="IPR010285">
    <property type="entry name" value="DNA_helicase_pif1-like_DEAD"/>
</dbReference>
<keyword evidence="4" id="KW-1185">Reference proteome</keyword>
<proteinExistence type="inferred from homology"/>
<evidence type="ECO:0000256" key="1">
    <source>
        <dbReference type="RuleBase" id="RU363044"/>
    </source>
</evidence>
<dbReference type="Proteomes" id="UP001159363">
    <property type="component" value="Chromosome 2"/>
</dbReference>
<evidence type="ECO:0000313" key="3">
    <source>
        <dbReference type="EMBL" id="KAJ8892611.1"/>
    </source>
</evidence>
<comment type="similarity">
    <text evidence="1">Belongs to the helicase family.</text>
</comment>
<comment type="catalytic activity">
    <reaction evidence="1">
        <text>ATP + H2O = ADP + phosphate + H(+)</text>
        <dbReference type="Rhea" id="RHEA:13065"/>
        <dbReference type="ChEBI" id="CHEBI:15377"/>
        <dbReference type="ChEBI" id="CHEBI:15378"/>
        <dbReference type="ChEBI" id="CHEBI:30616"/>
        <dbReference type="ChEBI" id="CHEBI:43474"/>
        <dbReference type="ChEBI" id="CHEBI:456216"/>
        <dbReference type="EC" id="5.6.2.3"/>
    </reaction>
</comment>
<gene>
    <name evidence="3" type="ORF">PR048_005192</name>
</gene>
<dbReference type="EC" id="5.6.2.3" evidence="1"/>
<keyword evidence="1" id="KW-0547">Nucleotide-binding</keyword>
<keyword evidence="1" id="KW-0067">ATP-binding</keyword>
<keyword evidence="1" id="KW-0347">Helicase</keyword>
<feature type="domain" description="DNA helicase Pif1-like DEAD-box helicase" evidence="2">
    <location>
        <begin position="311"/>
        <end position="457"/>
    </location>
</feature>
<reference evidence="3 4" key="1">
    <citation type="submission" date="2023-02" db="EMBL/GenBank/DDBJ databases">
        <title>LHISI_Scaffold_Assembly.</title>
        <authorList>
            <person name="Stuart O.P."/>
            <person name="Cleave R."/>
            <person name="Magrath M.J.L."/>
            <person name="Mikheyev A.S."/>
        </authorList>
    </citation>
    <scope>NUCLEOTIDE SEQUENCE [LARGE SCALE GENOMIC DNA]</scope>
    <source>
        <strain evidence="3">Daus_M_001</strain>
        <tissue evidence="3">Leg muscle</tissue>
    </source>
</reference>
<dbReference type="InterPro" id="IPR027417">
    <property type="entry name" value="P-loop_NTPase"/>
</dbReference>
<keyword evidence="1" id="KW-0233">DNA recombination</keyword>
<protein>
    <recommendedName>
        <fullName evidence="1">ATP-dependent DNA helicase</fullName>
        <ecNumber evidence="1">5.6.2.3</ecNumber>
    </recommendedName>
</protein>
<dbReference type="PANTHER" id="PTHR10492">
    <property type="match status" value="1"/>
</dbReference>
<dbReference type="Pfam" id="PF05970">
    <property type="entry name" value="PIF1"/>
    <property type="match status" value="1"/>
</dbReference>
<keyword evidence="1" id="KW-0378">Hydrolase</keyword>
<evidence type="ECO:0000259" key="2">
    <source>
        <dbReference type="Pfam" id="PF05970"/>
    </source>
</evidence>
<keyword evidence="1" id="KW-0227">DNA damage</keyword>
<dbReference type="Gene3D" id="3.40.50.300">
    <property type="entry name" value="P-loop containing nucleotide triphosphate hydrolases"/>
    <property type="match status" value="1"/>
</dbReference>
<accession>A0ABQ9I8E3</accession>
<evidence type="ECO:0000313" key="4">
    <source>
        <dbReference type="Proteomes" id="UP001159363"/>
    </source>
</evidence>
<keyword evidence="1" id="KW-0234">DNA repair</keyword>
<name>A0ABQ9I8E3_9NEOP</name>
<dbReference type="EMBL" id="JARBHB010000002">
    <property type="protein sequence ID" value="KAJ8892611.1"/>
    <property type="molecule type" value="Genomic_DNA"/>
</dbReference>